<reference evidence="9 11" key="3">
    <citation type="submission" date="2016-10" db="EMBL/GenBank/DDBJ databases">
        <authorList>
            <person name="de Groot N.N."/>
        </authorList>
    </citation>
    <scope>NUCLEOTIDE SEQUENCE [LARGE SCALE GENOMIC DNA]</scope>
    <source>
        <strain evidence="9 11">OGL-20</strain>
    </source>
</reference>
<dbReference type="SUPFAM" id="SSF103481">
    <property type="entry name" value="Multidrug resistance efflux transporter EmrE"/>
    <property type="match status" value="2"/>
</dbReference>
<feature type="transmembrane region" description="Helical" evidence="5">
    <location>
        <begin position="255"/>
        <end position="273"/>
    </location>
</feature>
<organism evidence="8 10">
    <name type="scientific">Thermococcus thioreducens</name>
    <dbReference type="NCBI Taxonomy" id="277988"/>
    <lineage>
        <taxon>Archaea</taxon>
        <taxon>Methanobacteriati</taxon>
        <taxon>Methanobacteriota</taxon>
        <taxon>Thermococci</taxon>
        <taxon>Thermococcales</taxon>
        <taxon>Thermococcaceae</taxon>
        <taxon>Thermococcus</taxon>
    </lineage>
</organism>
<evidence type="ECO:0000313" key="12">
    <source>
        <dbReference type="Proteomes" id="UP000250136"/>
    </source>
</evidence>
<dbReference type="InterPro" id="IPR037185">
    <property type="entry name" value="EmrE-like"/>
</dbReference>
<evidence type="ECO:0000313" key="9">
    <source>
        <dbReference type="EMBL" id="SEW22556.1"/>
    </source>
</evidence>
<dbReference type="Pfam" id="PF00892">
    <property type="entry name" value="EamA"/>
    <property type="match status" value="2"/>
</dbReference>
<keyword evidence="12" id="KW-1185">Reference proteome</keyword>
<reference evidence="7 12" key="2">
    <citation type="submission" date="2016-04" db="EMBL/GenBank/DDBJ databases">
        <title>Complete genome sequence of Thermococcus thioreducens type strain OGL-20P.</title>
        <authorList>
            <person name="Oger P.M."/>
        </authorList>
    </citation>
    <scope>NUCLEOTIDE SEQUENCE [LARGE SCALE GENOMIC DNA]</scope>
    <source>
        <strain evidence="7 12">OGL-20P</strain>
    </source>
</reference>
<feature type="transmembrane region" description="Helical" evidence="5">
    <location>
        <begin position="174"/>
        <end position="197"/>
    </location>
</feature>
<keyword evidence="2 5" id="KW-0812">Transmembrane</keyword>
<dbReference type="OrthoDB" id="26019at2157"/>
<evidence type="ECO:0000256" key="4">
    <source>
        <dbReference type="ARBA" id="ARBA00023136"/>
    </source>
</evidence>
<feature type="transmembrane region" description="Helical" evidence="5">
    <location>
        <begin position="92"/>
        <end position="108"/>
    </location>
</feature>
<dbReference type="KEGG" id="ttd:A3L14_10685"/>
<feature type="domain" description="EamA" evidence="6">
    <location>
        <begin position="144"/>
        <end position="272"/>
    </location>
</feature>
<dbReference type="InterPro" id="IPR050638">
    <property type="entry name" value="AA-Vitamin_Transporters"/>
</dbReference>
<dbReference type="Proteomes" id="UP000051862">
    <property type="component" value="Unassembled WGS sequence"/>
</dbReference>
<name>A0A0Q2M5F4_9EURY</name>
<gene>
    <name evidence="7" type="ORF">A3L14_10685</name>
    <name evidence="8" type="ORF">AMR53_00925</name>
    <name evidence="9" type="ORF">SAMN05216170_2241</name>
</gene>
<protein>
    <submittedName>
        <fullName evidence="8 9">Permease</fullName>
    </submittedName>
</protein>
<feature type="transmembrane region" description="Helical" evidence="5">
    <location>
        <begin position="115"/>
        <end position="131"/>
    </location>
</feature>
<feature type="transmembrane region" description="Helical" evidence="5">
    <location>
        <begin position="203"/>
        <end position="222"/>
    </location>
</feature>
<evidence type="ECO:0000313" key="7">
    <source>
        <dbReference type="EMBL" id="ASJ13316.1"/>
    </source>
</evidence>
<dbReference type="PANTHER" id="PTHR32322">
    <property type="entry name" value="INNER MEMBRANE TRANSPORTER"/>
    <property type="match status" value="1"/>
</dbReference>
<dbReference type="InterPro" id="IPR000620">
    <property type="entry name" value="EamA_dom"/>
</dbReference>
<evidence type="ECO:0000256" key="1">
    <source>
        <dbReference type="ARBA" id="ARBA00004141"/>
    </source>
</evidence>
<dbReference type="Proteomes" id="UP000182125">
    <property type="component" value="Unassembled WGS sequence"/>
</dbReference>
<dbReference type="Proteomes" id="UP000250136">
    <property type="component" value="Chromosome"/>
</dbReference>
<keyword evidence="4 5" id="KW-0472">Membrane</keyword>
<evidence type="ECO:0000256" key="5">
    <source>
        <dbReference type="SAM" id="Phobius"/>
    </source>
</evidence>
<feature type="transmembrane region" description="Helical" evidence="5">
    <location>
        <begin position="143"/>
        <end position="162"/>
    </location>
</feature>
<evidence type="ECO:0000313" key="8">
    <source>
        <dbReference type="EMBL" id="KQH83273.1"/>
    </source>
</evidence>
<dbReference type="GeneID" id="33334897"/>
<reference evidence="8 10" key="1">
    <citation type="submission" date="2015-08" db="EMBL/GenBank/DDBJ databases">
        <title>Thermococcus thioreducens DSM 14981 genome sequencing.</title>
        <authorList>
            <person name="Hong S.-J."/>
            <person name="Kim M.-C."/>
            <person name="Shin J.-H."/>
        </authorList>
    </citation>
    <scope>NUCLEOTIDE SEQUENCE [LARGE SCALE GENOMIC DNA]</scope>
    <source>
        <strain evidence="8 10">DSM 14981</strain>
    </source>
</reference>
<dbReference type="EMBL" id="FOIW01000003">
    <property type="protein sequence ID" value="SEW22556.1"/>
    <property type="molecule type" value="Genomic_DNA"/>
</dbReference>
<accession>A0A0Q2M5F4</accession>
<dbReference type="PATRIC" id="fig|277988.4.peg.200"/>
<evidence type="ECO:0000256" key="3">
    <source>
        <dbReference type="ARBA" id="ARBA00022989"/>
    </source>
</evidence>
<dbReference type="PANTHER" id="PTHR32322:SF2">
    <property type="entry name" value="EAMA DOMAIN-CONTAINING PROTEIN"/>
    <property type="match status" value="1"/>
</dbReference>
<feature type="transmembrane region" description="Helical" evidence="5">
    <location>
        <begin position="229"/>
        <end position="249"/>
    </location>
</feature>
<dbReference type="STRING" id="277988.SAMN05216170_2241"/>
<dbReference type="GO" id="GO:0016020">
    <property type="term" value="C:membrane"/>
    <property type="evidence" value="ECO:0007669"/>
    <property type="project" value="UniProtKB-SubCell"/>
</dbReference>
<dbReference type="RefSeq" id="WP_055428479.1">
    <property type="nucleotide sequence ID" value="NZ_CP015105.1"/>
</dbReference>
<evidence type="ECO:0000313" key="10">
    <source>
        <dbReference type="Proteomes" id="UP000051862"/>
    </source>
</evidence>
<evidence type="ECO:0000313" key="11">
    <source>
        <dbReference type="Proteomes" id="UP000182125"/>
    </source>
</evidence>
<dbReference type="EMBL" id="LIXN01000002">
    <property type="protein sequence ID" value="KQH83273.1"/>
    <property type="molecule type" value="Genomic_DNA"/>
</dbReference>
<proteinExistence type="predicted"/>
<feature type="domain" description="EamA" evidence="6">
    <location>
        <begin position="6"/>
        <end position="130"/>
    </location>
</feature>
<dbReference type="AlphaFoldDB" id="A0A0Q2M5F4"/>
<keyword evidence="3 5" id="KW-1133">Transmembrane helix</keyword>
<comment type="subcellular location">
    <subcellularLocation>
        <location evidence="1">Membrane</location>
        <topology evidence="1">Multi-pass membrane protein</topology>
    </subcellularLocation>
</comment>
<evidence type="ECO:0000259" key="6">
    <source>
        <dbReference type="Pfam" id="PF00892"/>
    </source>
</evidence>
<sequence length="279" mass="30441">MSRRHAIGAVLLWSTVASAFKLSLRYMSPLQLLFYASLTSLVLFGILHAREFTPRRENLRSAYLGLINPLLYYTVLFSAYDRLPAQEAQALNYTWPLILVLLSIPLLGKRPGAGTAFGLLLGFFGALVVATKGDVAGLNFRDPIGVALGLGSAVVWASYWLLNLRDGRKLVEKMFWNFLFGFIYISITMALMGELAVPPAEGLAGAIYVGLFEMGVTFLLWYQAVEGDMAFASNLAYLVPFLSLFFISLLVGESIAPATVVGLAMIVTGIIIGKGQQNL</sequence>
<evidence type="ECO:0000256" key="2">
    <source>
        <dbReference type="ARBA" id="ARBA00022692"/>
    </source>
</evidence>
<feature type="transmembrane region" description="Helical" evidence="5">
    <location>
        <begin position="61"/>
        <end position="80"/>
    </location>
</feature>
<feature type="transmembrane region" description="Helical" evidence="5">
    <location>
        <begin position="29"/>
        <end position="49"/>
    </location>
</feature>
<dbReference type="EMBL" id="CP015105">
    <property type="protein sequence ID" value="ASJ13316.1"/>
    <property type="molecule type" value="Genomic_DNA"/>
</dbReference>